<dbReference type="OrthoDB" id="348976at2759"/>
<evidence type="ECO:0000313" key="2">
    <source>
        <dbReference type="EMBL" id="GMH79334.1"/>
    </source>
</evidence>
<keyword evidence="3" id="KW-1185">Reference proteome</keyword>
<evidence type="ECO:0000256" key="1">
    <source>
        <dbReference type="SAM" id="SignalP"/>
    </source>
</evidence>
<dbReference type="PANTHER" id="PTHR34123">
    <property type="entry name" value="OS04G0578200 PROTEIN"/>
    <property type="match status" value="1"/>
</dbReference>
<dbReference type="EMBL" id="BRXW01000916">
    <property type="protein sequence ID" value="GMH79334.1"/>
    <property type="molecule type" value="Genomic_DNA"/>
</dbReference>
<keyword evidence="1" id="KW-0732">Signal</keyword>
<dbReference type="PANTHER" id="PTHR34123:SF1">
    <property type="entry name" value="OS04G0578200 PROTEIN"/>
    <property type="match status" value="1"/>
</dbReference>
<name>A0A9W7AWP2_9STRA</name>
<proteinExistence type="predicted"/>
<feature type="chain" id="PRO_5040733297" evidence="1">
    <location>
        <begin position="21"/>
        <end position="392"/>
    </location>
</feature>
<gene>
    <name evidence="2" type="ORF">TrLO_g8399</name>
</gene>
<dbReference type="Pfam" id="PF10184">
    <property type="entry name" value="DUF2358"/>
    <property type="match status" value="1"/>
</dbReference>
<protein>
    <submittedName>
        <fullName evidence="2">Uncharacterized protein</fullName>
    </submittedName>
</protein>
<reference evidence="3" key="1">
    <citation type="journal article" date="2023" name="Commun. Biol.">
        <title>Genome analysis of Parmales, the sister group of diatoms, reveals the evolutionary specialization of diatoms from phago-mixotrophs to photoautotrophs.</title>
        <authorList>
            <person name="Ban H."/>
            <person name="Sato S."/>
            <person name="Yoshikawa S."/>
            <person name="Yamada K."/>
            <person name="Nakamura Y."/>
            <person name="Ichinomiya M."/>
            <person name="Sato N."/>
            <person name="Blanc-Mathieu R."/>
            <person name="Endo H."/>
            <person name="Kuwata A."/>
            <person name="Ogata H."/>
        </authorList>
    </citation>
    <scope>NUCLEOTIDE SEQUENCE [LARGE SCALE GENOMIC DNA]</scope>
    <source>
        <strain evidence="3">NIES 3700</strain>
    </source>
</reference>
<feature type="signal peptide" evidence="1">
    <location>
        <begin position="1"/>
        <end position="20"/>
    </location>
</feature>
<accession>A0A9W7AWP2</accession>
<comment type="caution">
    <text evidence="2">The sequence shown here is derived from an EMBL/GenBank/DDBJ whole genome shotgun (WGS) entry which is preliminary data.</text>
</comment>
<evidence type="ECO:0000313" key="3">
    <source>
        <dbReference type="Proteomes" id="UP001165122"/>
    </source>
</evidence>
<dbReference type="Proteomes" id="UP001165122">
    <property type="component" value="Unassembled WGS sequence"/>
</dbReference>
<dbReference type="InterPro" id="IPR032710">
    <property type="entry name" value="NTF2-like_dom_sf"/>
</dbReference>
<dbReference type="AlphaFoldDB" id="A0A9W7AWP2"/>
<dbReference type="InterPro" id="IPR018790">
    <property type="entry name" value="DUF2358"/>
</dbReference>
<dbReference type="SUPFAM" id="SSF54427">
    <property type="entry name" value="NTF2-like"/>
    <property type="match status" value="1"/>
</dbReference>
<organism evidence="2 3">
    <name type="scientific">Triparma laevis f. longispina</name>
    <dbReference type="NCBI Taxonomy" id="1714387"/>
    <lineage>
        <taxon>Eukaryota</taxon>
        <taxon>Sar</taxon>
        <taxon>Stramenopiles</taxon>
        <taxon>Ochrophyta</taxon>
        <taxon>Bolidophyceae</taxon>
        <taxon>Parmales</taxon>
        <taxon>Triparmaceae</taxon>
        <taxon>Triparma</taxon>
    </lineage>
</organism>
<sequence length="392" mass="44582">MRITHKYLIYILLILPHTLSLTLNQPLLVSFSSTRSPTPHIPAVSEYVTTSSSSKTLVSTLTNVVNSLIPVQGRVDSVDSSAPPTSTSELLQRISEDYTTSNYLWTGDIDTACFTEDCKFTDPTITFTGLDTFLQNTNSLAKIIPYITYSSTLKSTLNTIKNVNDDKSYILTTWKMYGKFKYGSILSVSGSTKFYYNPKFQISEYEEKWDIPVDVALRQLLPWSASEFQRDKKKELFKLRGYGNVKSGLIINELIEFSPIINFDKIDGTWKVIHGPHFGILEKILNVKFEYINYIIKGNKIETRVKYKGWGGGELTASGNLKFNRDDCKIKFNDFGFYPGNSEEPFAENVIQGISELFFFEDLSFFPIVYLDEELCTFKFPALGVKITSKRT</sequence>